<reference evidence="1" key="1">
    <citation type="submission" date="2021-03" db="EMBL/GenBank/DDBJ databases">
        <title>Legionella lytica PCM 2298.</title>
        <authorList>
            <person name="Koper P."/>
        </authorList>
    </citation>
    <scope>NUCLEOTIDE SEQUENCE</scope>
    <source>
        <strain evidence="1">PCM 2298</strain>
    </source>
</reference>
<evidence type="ECO:0008006" key="3">
    <source>
        <dbReference type="Google" id="ProtNLM"/>
    </source>
</evidence>
<gene>
    <name evidence="1" type="ORF">J2N86_11780</name>
</gene>
<evidence type="ECO:0000313" key="2">
    <source>
        <dbReference type="Proteomes" id="UP001057474"/>
    </source>
</evidence>
<organism evidence="1 2">
    <name type="scientific">Legionella lytica</name>
    <dbReference type="NCBI Taxonomy" id="96232"/>
    <lineage>
        <taxon>Bacteria</taxon>
        <taxon>Pseudomonadati</taxon>
        <taxon>Pseudomonadota</taxon>
        <taxon>Gammaproteobacteria</taxon>
        <taxon>Legionellales</taxon>
        <taxon>Legionellaceae</taxon>
        <taxon>Legionella</taxon>
    </lineage>
</organism>
<dbReference type="RefSeq" id="WP_252579657.1">
    <property type="nucleotide sequence ID" value="NZ_CP071527.1"/>
</dbReference>
<accession>A0ABY4Y869</accession>
<evidence type="ECO:0000313" key="1">
    <source>
        <dbReference type="EMBL" id="USQ13357.1"/>
    </source>
</evidence>
<dbReference type="EMBL" id="CP071527">
    <property type="protein sequence ID" value="USQ13357.1"/>
    <property type="molecule type" value="Genomic_DNA"/>
</dbReference>
<name>A0ABY4Y869_9GAMM</name>
<keyword evidence="2" id="KW-1185">Reference proteome</keyword>
<protein>
    <recommendedName>
        <fullName evidence="3">Substrate of the Dot/Icm secretion system</fullName>
    </recommendedName>
</protein>
<proteinExistence type="predicted"/>
<dbReference type="Proteomes" id="UP001057474">
    <property type="component" value="Chromosome"/>
</dbReference>
<sequence length="197" mass="23079">MSLKKDHYLNDKINPTRYNSVQEGLDYLQKLKDLDDLSRAKEHCQEYIDELVVLNFSYNNQSVNKLVQETHEQIYAARNETELDEIQVSMESILNKIVSNHVVDQAKKVCETFLHGIEKYAKNDVNMDQFLIEKREVIAQTDNEAEITTITKDLYQILERMQVTSMFNNQRFKAEFHTIKSSHDELKNEPDGSSFEP</sequence>